<dbReference type="Proteomes" id="UP001457282">
    <property type="component" value="Unassembled WGS sequence"/>
</dbReference>
<name>A0AAW1X334_RUBAR</name>
<feature type="compositionally biased region" description="Polar residues" evidence="1">
    <location>
        <begin position="1"/>
        <end position="14"/>
    </location>
</feature>
<feature type="compositionally biased region" description="Basic residues" evidence="1">
    <location>
        <begin position="51"/>
        <end position="67"/>
    </location>
</feature>
<proteinExistence type="predicted"/>
<protein>
    <submittedName>
        <fullName evidence="2">Uncharacterized protein</fullName>
    </submittedName>
</protein>
<accession>A0AAW1X334</accession>
<evidence type="ECO:0000313" key="3">
    <source>
        <dbReference type="Proteomes" id="UP001457282"/>
    </source>
</evidence>
<keyword evidence="3" id="KW-1185">Reference proteome</keyword>
<organism evidence="2 3">
    <name type="scientific">Rubus argutus</name>
    <name type="common">Southern blackberry</name>
    <dbReference type="NCBI Taxonomy" id="59490"/>
    <lineage>
        <taxon>Eukaryota</taxon>
        <taxon>Viridiplantae</taxon>
        <taxon>Streptophyta</taxon>
        <taxon>Embryophyta</taxon>
        <taxon>Tracheophyta</taxon>
        <taxon>Spermatophyta</taxon>
        <taxon>Magnoliopsida</taxon>
        <taxon>eudicotyledons</taxon>
        <taxon>Gunneridae</taxon>
        <taxon>Pentapetalae</taxon>
        <taxon>rosids</taxon>
        <taxon>fabids</taxon>
        <taxon>Rosales</taxon>
        <taxon>Rosaceae</taxon>
        <taxon>Rosoideae</taxon>
        <taxon>Rosoideae incertae sedis</taxon>
        <taxon>Rubus</taxon>
    </lineage>
</organism>
<evidence type="ECO:0000313" key="2">
    <source>
        <dbReference type="EMBL" id="KAK9930092.1"/>
    </source>
</evidence>
<dbReference type="EMBL" id="JBEDUW010000005">
    <property type="protein sequence ID" value="KAK9930092.1"/>
    <property type="molecule type" value="Genomic_DNA"/>
</dbReference>
<feature type="compositionally biased region" description="Pro residues" evidence="1">
    <location>
        <begin position="88"/>
        <end position="97"/>
    </location>
</feature>
<sequence>MLCSPNQFTTNPAGTSPASSPLPLSPLPCQTPKQPLSPDPIHCVVTPYSASHHRQSTASPHRHKLGRRKEPEKKMKNKPRPSSQICPPVLPHPPLPRHPLTCRRHLCHR</sequence>
<comment type="caution">
    <text evidence="2">The sequence shown here is derived from an EMBL/GenBank/DDBJ whole genome shotgun (WGS) entry which is preliminary data.</text>
</comment>
<evidence type="ECO:0000256" key="1">
    <source>
        <dbReference type="SAM" id="MobiDB-lite"/>
    </source>
</evidence>
<gene>
    <name evidence="2" type="ORF">M0R45_027149</name>
</gene>
<reference evidence="2 3" key="1">
    <citation type="journal article" date="2023" name="G3 (Bethesda)">
        <title>A chromosome-length genome assembly and annotation of blackberry (Rubus argutus, cv. 'Hillquist').</title>
        <authorList>
            <person name="Bruna T."/>
            <person name="Aryal R."/>
            <person name="Dudchenko O."/>
            <person name="Sargent D.J."/>
            <person name="Mead D."/>
            <person name="Buti M."/>
            <person name="Cavallini A."/>
            <person name="Hytonen T."/>
            <person name="Andres J."/>
            <person name="Pham M."/>
            <person name="Weisz D."/>
            <person name="Mascagni F."/>
            <person name="Usai G."/>
            <person name="Natali L."/>
            <person name="Bassil N."/>
            <person name="Fernandez G.E."/>
            <person name="Lomsadze A."/>
            <person name="Armour M."/>
            <person name="Olukolu B."/>
            <person name="Poorten T."/>
            <person name="Britton C."/>
            <person name="Davik J."/>
            <person name="Ashrafi H."/>
            <person name="Aiden E.L."/>
            <person name="Borodovsky M."/>
            <person name="Worthington M."/>
        </authorList>
    </citation>
    <scope>NUCLEOTIDE SEQUENCE [LARGE SCALE GENOMIC DNA]</scope>
    <source>
        <strain evidence="2">PI 553951</strain>
    </source>
</reference>
<dbReference type="AlphaFoldDB" id="A0AAW1X334"/>
<feature type="region of interest" description="Disordered" evidence="1">
    <location>
        <begin position="1"/>
        <end position="100"/>
    </location>
</feature>